<dbReference type="RefSeq" id="WP_107030911.1">
    <property type="nucleotide sequence ID" value="NZ_PUEC01000001.1"/>
</dbReference>
<keyword evidence="4" id="KW-1185">Reference proteome</keyword>
<proteinExistence type="inferred from homology"/>
<organism evidence="3 4">
    <name type="scientific">Duncaniella muris</name>
    <dbReference type="NCBI Taxonomy" id="2094150"/>
    <lineage>
        <taxon>Bacteria</taxon>
        <taxon>Pseudomonadati</taxon>
        <taxon>Bacteroidota</taxon>
        <taxon>Bacteroidia</taxon>
        <taxon>Bacteroidales</taxon>
        <taxon>Muribaculaceae</taxon>
        <taxon>Duncaniella</taxon>
    </lineage>
</organism>
<dbReference type="PANTHER" id="PTHR34047:SF8">
    <property type="entry name" value="PROTEIN YKFC"/>
    <property type="match status" value="1"/>
</dbReference>
<accession>A0A2V1ISZ8</accession>
<dbReference type="GeneID" id="82524742"/>
<evidence type="ECO:0000313" key="4">
    <source>
        <dbReference type="Proteomes" id="UP000244905"/>
    </source>
</evidence>
<name>A0A2V1ISZ8_9BACT</name>
<dbReference type="CDD" id="cd01646">
    <property type="entry name" value="RT_Bac_retron_I"/>
    <property type="match status" value="1"/>
</dbReference>
<dbReference type="InterPro" id="IPR000477">
    <property type="entry name" value="RT_dom"/>
</dbReference>
<dbReference type="EMBL" id="PUEC01000001">
    <property type="protein sequence ID" value="PWB04355.1"/>
    <property type="molecule type" value="Genomic_DNA"/>
</dbReference>
<dbReference type="AlphaFoldDB" id="A0A2V1ISZ8"/>
<dbReference type="SUPFAM" id="SSF56672">
    <property type="entry name" value="DNA/RNA polymerases"/>
    <property type="match status" value="1"/>
</dbReference>
<comment type="caution">
    <text evidence="3">The sequence shown here is derived from an EMBL/GenBank/DDBJ whole genome shotgun (WGS) entry which is preliminary data.</text>
</comment>
<gene>
    <name evidence="3" type="ORF">C5O23_00065</name>
</gene>
<evidence type="ECO:0000256" key="1">
    <source>
        <dbReference type="ARBA" id="ARBA00034120"/>
    </source>
</evidence>
<dbReference type="InterPro" id="IPR051083">
    <property type="entry name" value="GrpII_Intron_Splice-Mob/Def"/>
</dbReference>
<dbReference type="Proteomes" id="UP000244905">
    <property type="component" value="Unassembled WGS sequence"/>
</dbReference>
<feature type="domain" description="Reverse transcriptase" evidence="2">
    <location>
        <begin position="105"/>
        <end position="329"/>
    </location>
</feature>
<evidence type="ECO:0000259" key="2">
    <source>
        <dbReference type="PROSITE" id="PS50878"/>
    </source>
</evidence>
<dbReference type="InterPro" id="IPR043502">
    <property type="entry name" value="DNA/RNA_pol_sf"/>
</dbReference>
<reference evidence="4" key="1">
    <citation type="submission" date="2018-02" db="EMBL/GenBank/DDBJ databases">
        <authorList>
            <person name="Clavel T."/>
            <person name="Strowig T."/>
        </authorList>
    </citation>
    <scope>NUCLEOTIDE SEQUENCE [LARGE SCALE GENOMIC DNA]</scope>
    <source>
        <strain evidence="4">DSM 103720</strain>
    </source>
</reference>
<comment type="similarity">
    <text evidence="1">Belongs to the bacterial reverse transcriptase family.</text>
</comment>
<dbReference type="PANTHER" id="PTHR34047">
    <property type="entry name" value="NUCLEAR INTRON MATURASE 1, MITOCHONDRIAL-RELATED"/>
    <property type="match status" value="1"/>
</dbReference>
<dbReference type="Pfam" id="PF00078">
    <property type="entry name" value="RVT_1"/>
    <property type="match status" value="1"/>
</dbReference>
<dbReference type="PROSITE" id="PS50878">
    <property type="entry name" value="RT_POL"/>
    <property type="match status" value="1"/>
</dbReference>
<protein>
    <recommendedName>
        <fullName evidence="2">Reverse transcriptase domain-containing protein</fullName>
    </recommendedName>
</protein>
<evidence type="ECO:0000313" key="3">
    <source>
        <dbReference type="EMBL" id="PWB04355.1"/>
    </source>
</evidence>
<sequence length="494" mass="56293">MESRKNIITKRGEGQCLSPQDRKAVTDIATFMELTEDCPSVNYPLCNLIPEIIAEDNIISSFNRVIKNLRQSATDAEKKDCVVIDGNEYTRRQARYIRQKDAIVAYLKQSIKSGDFRISKLTSFATKDGPKMRIVQAPIVVERMGSNSIMEVIEKRLAPVLIKSTAASIKGRGPHGLFHEIQDAIKVNPNLKYYYQTDYQGYYDNIIHDRMITVIERYISDPVLLPILHNFVKALHPDGDVGISKGLRSSQFFGNLYLNDLDHAMIEKHGAAYYFRFCDDTFILAESKKELWRLRECLHEESAKLGLTIKSSERIAPISAGMDALGYVNFGDYARIRRRTKQNAARKLAKIKSRKRRQEIIGSFKGMACHADCKYIFHLITGKRMKKFSELGVTYTPADGKKRFPGKVMRLGAIQNKALEIHDYEVGMNTSQGDDRYLVSFKDKATGEWGKFFTASEEMKNILDQISDIEDGFPFETTIVSEIFDGNKQKFSFT</sequence>